<dbReference type="PANTHER" id="PTHR10584">
    <property type="entry name" value="SUGAR KINASE"/>
    <property type="match status" value="1"/>
</dbReference>
<dbReference type="GO" id="GO:0005829">
    <property type="term" value="C:cytosol"/>
    <property type="evidence" value="ECO:0007669"/>
    <property type="project" value="TreeGrafter"/>
</dbReference>
<dbReference type="InterPro" id="IPR002139">
    <property type="entry name" value="Ribo/fructo_kinase"/>
</dbReference>
<dbReference type="GO" id="GO:0016301">
    <property type="term" value="F:kinase activity"/>
    <property type="evidence" value="ECO:0007669"/>
    <property type="project" value="UniProtKB-KW"/>
</dbReference>
<evidence type="ECO:0000256" key="2">
    <source>
        <dbReference type="ARBA" id="ARBA00022777"/>
    </source>
</evidence>
<sequence>MNFSSEQPRIIVVGSSSIDLVLETEKVPCENETVIARKSESYFGGKGANQAVGAARLGASVYFVGCVGMDPLGQQIMRNMVNENVNVGFVFETDREATGTAYVTTSGGNTAIVVVPAANNYLRVEHVEAADKYFHTADLVLLQLEVSMKVIEYTIKKAKKYGKKVGLYASPAQRLSDEILNHVDFIVVKSNELHIVFGEDQREDILKKYFNKVFVRDDINSTIYFDGTEMKYCRNDKDKTAYKMGMGDAFTVGFSIALCHRNSIEECVKFGNEVSARVSESKGSQCCLPRLSDFIS</sequence>
<keyword evidence="1" id="KW-0808">Transferase</keyword>
<protein>
    <submittedName>
        <fullName evidence="4">Ribokinase</fullName>
    </submittedName>
</protein>
<dbReference type="STRING" id="373672.SAMN05421785_11718"/>
<accession>A0A1N7QSX7</accession>
<dbReference type="Gene3D" id="3.40.1190.20">
    <property type="match status" value="1"/>
</dbReference>
<reference evidence="4 5" key="1">
    <citation type="submission" date="2017-01" db="EMBL/GenBank/DDBJ databases">
        <authorList>
            <person name="Mah S.A."/>
            <person name="Swanson W.J."/>
            <person name="Moy G.W."/>
            <person name="Vacquier V.D."/>
        </authorList>
    </citation>
    <scope>NUCLEOTIDE SEQUENCE [LARGE SCALE GENOMIC DNA]</scope>
    <source>
        <strain evidence="4 5">DSM 18014</strain>
    </source>
</reference>
<dbReference type="PANTHER" id="PTHR10584:SF166">
    <property type="entry name" value="RIBOKINASE"/>
    <property type="match status" value="1"/>
</dbReference>
<organism evidence="4 5">
    <name type="scientific">Chryseobacterium gambrini</name>
    <dbReference type="NCBI Taxonomy" id="373672"/>
    <lineage>
        <taxon>Bacteria</taxon>
        <taxon>Pseudomonadati</taxon>
        <taxon>Bacteroidota</taxon>
        <taxon>Flavobacteriia</taxon>
        <taxon>Flavobacteriales</taxon>
        <taxon>Weeksellaceae</taxon>
        <taxon>Chryseobacterium group</taxon>
        <taxon>Chryseobacterium</taxon>
    </lineage>
</organism>
<dbReference type="InterPro" id="IPR011611">
    <property type="entry name" value="PfkB_dom"/>
</dbReference>
<dbReference type="SUPFAM" id="SSF53613">
    <property type="entry name" value="Ribokinase-like"/>
    <property type="match status" value="1"/>
</dbReference>
<name>A0A1N7QSX7_9FLAO</name>
<dbReference type="EMBL" id="FTOV01000017">
    <property type="protein sequence ID" value="SIT25886.1"/>
    <property type="molecule type" value="Genomic_DNA"/>
</dbReference>
<dbReference type="GO" id="GO:0006796">
    <property type="term" value="P:phosphate-containing compound metabolic process"/>
    <property type="evidence" value="ECO:0007669"/>
    <property type="project" value="UniProtKB-ARBA"/>
</dbReference>
<evidence type="ECO:0000313" key="4">
    <source>
        <dbReference type="EMBL" id="SIT25886.1"/>
    </source>
</evidence>
<dbReference type="InterPro" id="IPR029056">
    <property type="entry name" value="Ribokinase-like"/>
</dbReference>
<dbReference type="OrthoDB" id="9775849at2"/>
<dbReference type="PRINTS" id="PR00990">
    <property type="entry name" value="RIBOKINASE"/>
</dbReference>
<evidence type="ECO:0000259" key="3">
    <source>
        <dbReference type="Pfam" id="PF00294"/>
    </source>
</evidence>
<dbReference type="Pfam" id="PF00294">
    <property type="entry name" value="PfkB"/>
    <property type="match status" value="1"/>
</dbReference>
<evidence type="ECO:0000313" key="5">
    <source>
        <dbReference type="Proteomes" id="UP000185781"/>
    </source>
</evidence>
<dbReference type="RefSeq" id="WP_076395992.1">
    <property type="nucleotide sequence ID" value="NZ_FTOV01000017.1"/>
</dbReference>
<feature type="domain" description="Carbohydrate kinase PfkB" evidence="3">
    <location>
        <begin position="9"/>
        <end position="289"/>
    </location>
</feature>
<proteinExistence type="predicted"/>
<gene>
    <name evidence="4" type="ORF">SAMN05421785_11718</name>
</gene>
<keyword evidence="2 4" id="KW-0418">Kinase</keyword>
<dbReference type="AlphaFoldDB" id="A0A1N7QSX7"/>
<dbReference type="Proteomes" id="UP000185781">
    <property type="component" value="Unassembled WGS sequence"/>
</dbReference>
<evidence type="ECO:0000256" key="1">
    <source>
        <dbReference type="ARBA" id="ARBA00022679"/>
    </source>
</evidence>